<sequence length="256" mass="29745">MPIDAFTQYSQSEEFSDSWNRRRDDYARNYPINAQIQRSQQKNHHRGVGKANPISAAGFFYFSSSSNDNRRMTQEGWITEQGDDINMEDCSLYPNGTFTAPFAFSCDTPAHPPIFVIHESAFSNQTGDYEYPLDLTQTLRIFLDVTSYATRRYDSMRAEISFYRRKTGWLGCGWIYLPTFGLLDNLEICEEANPTCPVFPGRQVLELKIDHSPVFLSFLKMVHDDRVPYQMRLRIINNRHVGEELLCVMFQTRVDI</sequence>
<keyword evidence="2" id="KW-1185">Reference proteome</keyword>
<name>A0AAD4QZW0_9BILA</name>
<dbReference type="AlphaFoldDB" id="A0AAD4QZW0"/>
<evidence type="ECO:0000313" key="1">
    <source>
        <dbReference type="EMBL" id="KAI1706418.1"/>
    </source>
</evidence>
<dbReference type="EMBL" id="JAKKPZ010000048">
    <property type="protein sequence ID" value="KAI1706418.1"/>
    <property type="molecule type" value="Genomic_DNA"/>
</dbReference>
<organism evidence="1 2">
    <name type="scientific">Ditylenchus destructor</name>
    <dbReference type="NCBI Taxonomy" id="166010"/>
    <lineage>
        <taxon>Eukaryota</taxon>
        <taxon>Metazoa</taxon>
        <taxon>Ecdysozoa</taxon>
        <taxon>Nematoda</taxon>
        <taxon>Chromadorea</taxon>
        <taxon>Rhabditida</taxon>
        <taxon>Tylenchina</taxon>
        <taxon>Tylenchomorpha</taxon>
        <taxon>Sphaerularioidea</taxon>
        <taxon>Anguinidae</taxon>
        <taxon>Anguininae</taxon>
        <taxon>Ditylenchus</taxon>
    </lineage>
</organism>
<comment type="caution">
    <text evidence="1">The sequence shown here is derived from an EMBL/GenBank/DDBJ whole genome shotgun (WGS) entry which is preliminary data.</text>
</comment>
<protein>
    <recommendedName>
        <fullName evidence="3">MD-2-related lipid-recognition domain-containing protein</fullName>
    </recommendedName>
</protein>
<accession>A0AAD4QZW0</accession>
<evidence type="ECO:0008006" key="3">
    <source>
        <dbReference type="Google" id="ProtNLM"/>
    </source>
</evidence>
<dbReference type="Proteomes" id="UP001201812">
    <property type="component" value="Unassembled WGS sequence"/>
</dbReference>
<evidence type="ECO:0000313" key="2">
    <source>
        <dbReference type="Proteomes" id="UP001201812"/>
    </source>
</evidence>
<proteinExistence type="predicted"/>
<dbReference type="PANTHER" id="PTHR35573:SF2">
    <property type="entry name" value="MD-2-RELATED LIPID-RECOGNITION DOMAIN-CONTAINING PROTEIN"/>
    <property type="match status" value="1"/>
</dbReference>
<dbReference type="PANTHER" id="PTHR35573">
    <property type="entry name" value="PROTEIN CBG22129"/>
    <property type="match status" value="1"/>
</dbReference>
<gene>
    <name evidence="1" type="ORF">DdX_13079</name>
</gene>
<reference evidence="1" key="1">
    <citation type="submission" date="2022-01" db="EMBL/GenBank/DDBJ databases">
        <title>Genome Sequence Resource for Two Populations of Ditylenchus destructor, the Migratory Endoparasitic Phytonematode.</title>
        <authorList>
            <person name="Zhang H."/>
            <person name="Lin R."/>
            <person name="Xie B."/>
        </authorList>
    </citation>
    <scope>NUCLEOTIDE SEQUENCE</scope>
    <source>
        <strain evidence="1">BazhouSP</strain>
    </source>
</reference>